<sequence length="115" mass="12984">MKILLDENVPNQLRDTLEPRDVSSVNDRVIGWKNISNGRLLAEMEGRFDLLITSDRNIYAQQNLRGRSIANLVLPTNRRNDVLKLVPRIAAAIDAILPGQYALLEKDGTFHVTSF</sequence>
<reference evidence="1 2" key="1">
    <citation type="submission" date="2019-02" db="EMBL/GenBank/DDBJ databases">
        <title>Emended description of the genus Rhodopseudomonas and description of Rhodopseudomonas albus sp. nov., a non-phototrophic, heavy-metal-tolerant bacterium isolated from garden soil.</title>
        <authorList>
            <person name="Bao Z."/>
            <person name="Cao W.W."/>
            <person name="Sato Y."/>
            <person name="Nishizawa T."/>
            <person name="Zhao J."/>
            <person name="Guo Y."/>
            <person name="Ohta H."/>
        </authorList>
    </citation>
    <scope>NUCLEOTIDE SEQUENCE [LARGE SCALE GENOMIC DNA]</scope>
    <source>
        <strain evidence="1 2">SK50-23</strain>
    </source>
</reference>
<evidence type="ECO:0000313" key="1">
    <source>
        <dbReference type="EMBL" id="QUS38326.1"/>
    </source>
</evidence>
<evidence type="ECO:0008006" key="3">
    <source>
        <dbReference type="Google" id="ProtNLM"/>
    </source>
</evidence>
<protein>
    <recommendedName>
        <fullName evidence="3">DUF5615 domain-containing protein</fullName>
    </recommendedName>
</protein>
<proteinExistence type="predicted"/>
<evidence type="ECO:0000313" key="2">
    <source>
        <dbReference type="Proteomes" id="UP000682843"/>
    </source>
</evidence>
<keyword evidence="2" id="KW-1185">Reference proteome</keyword>
<organism evidence="1 2">
    <name type="scientific">Tardiphaga alba</name>
    <dbReference type="NCBI Taxonomy" id="340268"/>
    <lineage>
        <taxon>Bacteria</taxon>
        <taxon>Pseudomonadati</taxon>
        <taxon>Pseudomonadota</taxon>
        <taxon>Alphaproteobacteria</taxon>
        <taxon>Hyphomicrobiales</taxon>
        <taxon>Nitrobacteraceae</taxon>
        <taxon>Tardiphaga</taxon>
    </lineage>
</organism>
<accession>A0ABX8A3W1</accession>
<gene>
    <name evidence="1" type="ORF">RPMA_05310</name>
</gene>
<dbReference type="EMBL" id="CP036498">
    <property type="protein sequence ID" value="QUS38326.1"/>
    <property type="molecule type" value="Genomic_DNA"/>
</dbReference>
<name>A0ABX8A3W1_9BRAD</name>
<dbReference type="RefSeq" id="WP_211911862.1">
    <property type="nucleotide sequence ID" value="NZ_CP036498.1"/>
</dbReference>
<dbReference type="Proteomes" id="UP000682843">
    <property type="component" value="Chromosome"/>
</dbReference>